<accession>A0A1Y3BBY3</accession>
<sequence length="100" mass="11601">MAKKAKLTKSNQWMQYEFTKPIYMTGFSFTQARGSSIDPFIVRVQNEPIGNRKSDEDNDDDGTICYSHDVSIIGQPQLTQKSDRKWIRCQVIISSFEYKI</sequence>
<organism evidence="1 2">
    <name type="scientific">Euroglyphus maynei</name>
    <name type="common">Mayne's house dust mite</name>
    <dbReference type="NCBI Taxonomy" id="6958"/>
    <lineage>
        <taxon>Eukaryota</taxon>
        <taxon>Metazoa</taxon>
        <taxon>Ecdysozoa</taxon>
        <taxon>Arthropoda</taxon>
        <taxon>Chelicerata</taxon>
        <taxon>Arachnida</taxon>
        <taxon>Acari</taxon>
        <taxon>Acariformes</taxon>
        <taxon>Sarcoptiformes</taxon>
        <taxon>Astigmata</taxon>
        <taxon>Psoroptidia</taxon>
        <taxon>Analgoidea</taxon>
        <taxon>Pyroglyphidae</taxon>
        <taxon>Pyroglyphinae</taxon>
        <taxon>Euroglyphus</taxon>
    </lineage>
</organism>
<name>A0A1Y3BBY3_EURMA</name>
<dbReference type="EMBL" id="MUJZ01028046">
    <property type="protein sequence ID" value="OTF78411.1"/>
    <property type="molecule type" value="Genomic_DNA"/>
</dbReference>
<reference evidence="1 2" key="1">
    <citation type="submission" date="2017-03" db="EMBL/GenBank/DDBJ databases">
        <title>Genome Survey of Euroglyphus maynei.</title>
        <authorList>
            <person name="Arlian L.G."/>
            <person name="Morgan M.S."/>
            <person name="Rider S.D."/>
        </authorList>
    </citation>
    <scope>NUCLEOTIDE SEQUENCE [LARGE SCALE GENOMIC DNA]</scope>
    <source>
        <strain evidence="1">Arlian Lab</strain>
        <tissue evidence="1">Whole body</tissue>
    </source>
</reference>
<keyword evidence="2" id="KW-1185">Reference proteome</keyword>
<proteinExistence type="predicted"/>
<evidence type="ECO:0000313" key="1">
    <source>
        <dbReference type="EMBL" id="OTF78411.1"/>
    </source>
</evidence>
<protein>
    <submittedName>
        <fullName evidence="1">Uncharacterized protein</fullName>
    </submittedName>
</protein>
<dbReference type="AlphaFoldDB" id="A0A1Y3BBY3"/>
<evidence type="ECO:0000313" key="2">
    <source>
        <dbReference type="Proteomes" id="UP000194236"/>
    </source>
</evidence>
<dbReference type="Proteomes" id="UP000194236">
    <property type="component" value="Unassembled WGS sequence"/>
</dbReference>
<comment type="caution">
    <text evidence="1">The sequence shown here is derived from an EMBL/GenBank/DDBJ whole genome shotgun (WGS) entry which is preliminary data.</text>
</comment>
<gene>
    <name evidence="1" type="ORF">BLA29_005678</name>
</gene>